<dbReference type="PROSITE" id="PS51272">
    <property type="entry name" value="SLH"/>
    <property type="match status" value="1"/>
</dbReference>
<feature type="domain" description="SLH" evidence="2">
    <location>
        <begin position="42"/>
        <end position="105"/>
    </location>
</feature>
<evidence type="ECO:0000259" key="2">
    <source>
        <dbReference type="PROSITE" id="PS51272"/>
    </source>
</evidence>
<sequence length="414" mass="45888">MVKHLRIVAFLIAVSCLFSASAAYAAPLNQSVNEEDDGDGVVVYAPETDITNHPAERLFQWAKIQRIVDGYPDFSYKPDQLITEAEFIKMLYRALGFAIPTATRPGPGSDWTDGPYRVAAKFNHAPQGASDQKLRSEPITKLHAAEIISSANGVHYNGDDAIAYLIGYGMANSSAKTPNDFHGNDTFTRAEALQWIRQLLLRGMMSIQIRPKAPSDRHLLPSLPASALGTLPDFSKVPLESEDFNLLGADPFPTVSWGASKPSIDDLFGYSKEKDMFSQYSYPDFSAHFNKKGQLDAWSAEYFEDEDEDVSHTNPRLRTNKGIILGESTLTDVLEEYGTIGYMHRGMATYSYLKNADGSFTPVDGYTSANQFRDLENMYVLSFSFDIDSLAVNSIYASTASYSFNPMTNPSHLH</sequence>
<dbReference type="InterPro" id="IPR001119">
    <property type="entry name" value="SLH_dom"/>
</dbReference>
<proteinExistence type="predicted"/>
<evidence type="ECO:0000256" key="1">
    <source>
        <dbReference type="SAM" id="SignalP"/>
    </source>
</evidence>
<evidence type="ECO:0000313" key="4">
    <source>
        <dbReference type="Proteomes" id="UP000600247"/>
    </source>
</evidence>
<gene>
    <name evidence="3" type="ORF">GCM10010918_19330</name>
</gene>
<evidence type="ECO:0000313" key="3">
    <source>
        <dbReference type="EMBL" id="GGG65293.1"/>
    </source>
</evidence>
<feature type="signal peptide" evidence="1">
    <location>
        <begin position="1"/>
        <end position="25"/>
    </location>
</feature>
<keyword evidence="1" id="KW-0732">Signal</keyword>
<reference evidence="3 4" key="1">
    <citation type="journal article" date="2014" name="Int. J. Syst. Evol. Microbiol.">
        <title>Complete genome sequence of Corynebacterium casei LMG S-19264T (=DSM 44701T), isolated from a smear-ripened cheese.</title>
        <authorList>
            <consortium name="US DOE Joint Genome Institute (JGI-PGF)"/>
            <person name="Walter F."/>
            <person name="Albersmeier A."/>
            <person name="Kalinowski J."/>
            <person name="Ruckert C."/>
        </authorList>
    </citation>
    <scope>NUCLEOTIDE SEQUENCE [LARGE SCALE GENOMIC DNA]</scope>
    <source>
        <strain evidence="3 4">CGMCC 1.15286</strain>
    </source>
</reference>
<comment type="caution">
    <text evidence="3">The sequence shown here is derived from an EMBL/GenBank/DDBJ whole genome shotgun (WGS) entry which is preliminary data.</text>
</comment>
<dbReference type="RefSeq" id="WP_188888746.1">
    <property type="nucleotide sequence ID" value="NZ_BMHY01000003.1"/>
</dbReference>
<accession>A0A917LZ72</accession>
<dbReference type="Proteomes" id="UP000600247">
    <property type="component" value="Unassembled WGS sequence"/>
</dbReference>
<name>A0A917LZ72_9BACL</name>
<dbReference type="AlphaFoldDB" id="A0A917LZ72"/>
<organism evidence="3 4">
    <name type="scientific">Paenibacillus radicis</name>
    <name type="common">ex Gao et al. 2016</name>
    <dbReference type="NCBI Taxonomy" id="1737354"/>
    <lineage>
        <taxon>Bacteria</taxon>
        <taxon>Bacillati</taxon>
        <taxon>Bacillota</taxon>
        <taxon>Bacilli</taxon>
        <taxon>Bacillales</taxon>
        <taxon>Paenibacillaceae</taxon>
        <taxon>Paenibacillus</taxon>
    </lineage>
</organism>
<protein>
    <recommendedName>
        <fullName evidence="2">SLH domain-containing protein</fullName>
    </recommendedName>
</protein>
<dbReference type="Pfam" id="PF00395">
    <property type="entry name" value="SLH"/>
    <property type="match status" value="1"/>
</dbReference>
<dbReference type="EMBL" id="BMHY01000003">
    <property type="protein sequence ID" value="GGG65293.1"/>
    <property type="molecule type" value="Genomic_DNA"/>
</dbReference>
<keyword evidence="4" id="KW-1185">Reference proteome</keyword>
<feature type="chain" id="PRO_5036834574" description="SLH domain-containing protein" evidence="1">
    <location>
        <begin position="26"/>
        <end position="414"/>
    </location>
</feature>